<dbReference type="Pfam" id="PF03551">
    <property type="entry name" value="PadR"/>
    <property type="match status" value="1"/>
</dbReference>
<dbReference type="Gene3D" id="6.10.140.190">
    <property type="match status" value="1"/>
</dbReference>
<evidence type="ECO:0000259" key="1">
    <source>
        <dbReference type="Pfam" id="PF03551"/>
    </source>
</evidence>
<name>A0A4Q2KS27_9MICO</name>
<accession>A0A4Q2KS27</accession>
<dbReference type="EMBL" id="SDPN01000030">
    <property type="protein sequence ID" value="RXZ68254.1"/>
    <property type="molecule type" value="Genomic_DNA"/>
</dbReference>
<dbReference type="InterPro" id="IPR036390">
    <property type="entry name" value="WH_DNA-bd_sf"/>
</dbReference>
<dbReference type="Gene3D" id="1.10.10.10">
    <property type="entry name" value="Winged helix-like DNA-binding domain superfamily/Winged helix DNA-binding domain"/>
    <property type="match status" value="1"/>
</dbReference>
<organism evidence="3 4">
    <name type="scientific">Agromyces albus</name>
    <dbReference type="NCBI Taxonomy" id="205332"/>
    <lineage>
        <taxon>Bacteria</taxon>
        <taxon>Bacillati</taxon>
        <taxon>Actinomycetota</taxon>
        <taxon>Actinomycetes</taxon>
        <taxon>Micrococcales</taxon>
        <taxon>Microbacteriaceae</taxon>
        <taxon>Agromyces</taxon>
    </lineage>
</organism>
<proteinExistence type="predicted"/>
<dbReference type="PANTHER" id="PTHR43252:SF6">
    <property type="entry name" value="NEGATIVE TRANSCRIPTION REGULATOR PADR"/>
    <property type="match status" value="1"/>
</dbReference>
<dbReference type="SUPFAM" id="SSF46785">
    <property type="entry name" value="Winged helix' DNA-binding domain"/>
    <property type="match status" value="1"/>
</dbReference>
<comment type="caution">
    <text evidence="3">The sequence shown here is derived from an EMBL/GenBank/DDBJ whole genome shotgun (WGS) entry which is preliminary data.</text>
</comment>
<dbReference type="PANTHER" id="PTHR43252">
    <property type="entry name" value="TRANSCRIPTIONAL REGULATOR YQJI"/>
    <property type="match status" value="1"/>
</dbReference>
<dbReference type="Pfam" id="PF10400">
    <property type="entry name" value="Vir_act_alpha_C"/>
    <property type="match status" value="1"/>
</dbReference>
<keyword evidence="4" id="KW-1185">Reference proteome</keyword>
<sequence length="184" mass="20554">MARVKQTELAVLCVLGVQPMTGYAVRAAIREQLGFFWSESFGQIYPALAELERTGLVERHEGTRAGSSTYSLTSDGRARLVQLLKEPDAPAPRRDGLMLRLFFGRVLGPDACRELVERARDSARQQLAVYEGVRASVEAETTFPEHQAYWLITISAGEHTARAAIDWAEETLASLDGQRERYVR</sequence>
<feature type="domain" description="Transcription regulator PadR N-terminal" evidence="1">
    <location>
        <begin position="11"/>
        <end position="80"/>
    </location>
</feature>
<gene>
    <name evidence="3" type="ORF">ESP51_14335</name>
</gene>
<dbReference type="RefSeq" id="WP_129521580.1">
    <property type="nucleotide sequence ID" value="NZ_SDPN01000030.1"/>
</dbReference>
<dbReference type="Proteomes" id="UP000293865">
    <property type="component" value="Unassembled WGS sequence"/>
</dbReference>
<dbReference type="AlphaFoldDB" id="A0A4Q2KS27"/>
<dbReference type="InterPro" id="IPR036388">
    <property type="entry name" value="WH-like_DNA-bd_sf"/>
</dbReference>
<dbReference type="OrthoDB" id="3186544at2"/>
<evidence type="ECO:0000313" key="4">
    <source>
        <dbReference type="Proteomes" id="UP000293865"/>
    </source>
</evidence>
<feature type="domain" description="Transcription regulator PadR C-terminal" evidence="2">
    <location>
        <begin position="94"/>
        <end position="175"/>
    </location>
</feature>
<reference evidence="3 4" key="1">
    <citation type="submission" date="2019-01" db="EMBL/GenBank/DDBJ databases">
        <title>Agromyces.</title>
        <authorList>
            <person name="Li J."/>
        </authorList>
    </citation>
    <scope>NUCLEOTIDE SEQUENCE [LARGE SCALE GENOMIC DNA]</scope>
    <source>
        <strain evidence="3 4">DSM 15934</strain>
    </source>
</reference>
<protein>
    <submittedName>
        <fullName evidence="3">PadR family transcriptional regulator</fullName>
    </submittedName>
</protein>
<evidence type="ECO:0000259" key="2">
    <source>
        <dbReference type="Pfam" id="PF10400"/>
    </source>
</evidence>
<evidence type="ECO:0000313" key="3">
    <source>
        <dbReference type="EMBL" id="RXZ68254.1"/>
    </source>
</evidence>
<dbReference type="InterPro" id="IPR005149">
    <property type="entry name" value="Tscrpt_reg_PadR_N"/>
</dbReference>
<dbReference type="InterPro" id="IPR018309">
    <property type="entry name" value="Tscrpt_reg_PadR_C"/>
</dbReference>